<comment type="caution">
    <text evidence="1">The sequence shown here is derived from an EMBL/GenBank/DDBJ whole genome shotgun (WGS) entry which is preliminary data.</text>
</comment>
<protein>
    <submittedName>
        <fullName evidence="1">Uncharacterized protein</fullName>
    </submittedName>
</protein>
<sequence length="107" mass="12230">MDPPLPLPAARRKPRENWPVAWRNLARVGGGWQITGEVTSNEWNKDKNVWGIYQYSFRIVSHLPGVPELRPSQSKQVFQVADLEVLVPEQKLLEPFAEISCGFSNLF</sequence>
<reference evidence="1 2" key="1">
    <citation type="submission" date="2016-02" db="EMBL/GenBank/DDBJ databases">
        <title>Band-tailed pigeon sequencing and assembly.</title>
        <authorList>
            <person name="Soares A.E."/>
            <person name="Novak B.J."/>
            <person name="Rice E.S."/>
            <person name="O'Connell B."/>
            <person name="Chang D."/>
            <person name="Weber S."/>
            <person name="Shapiro B."/>
        </authorList>
    </citation>
    <scope>NUCLEOTIDE SEQUENCE [LARGE SCALE GENOMIC DNA]</scope>
    <source>
        <strain evidence="1">BTP2013</strain>
        <tissue evidence="1">Blood</tissue>
    </source>
</reference>
<gene>
    <name evidence="1" type="ORF">AV530_016800</name>
</gene>
<evidence type="ECO:0000313" key="1">
    <source>
        <dbReference type="EMBL" id="OPJ66821.1"/>
    </source>
</evidence>
<organism evidence="1 2">
    <name type="scientific">Patagioenas fasciata monilis</name>
    <dbReference type="NCBI Taxonomy" id="372326"/>
    <lineage>
        <taxon>Eukaryota</taxon>
        <taxon>Metazoa</taxon>
        <taxon>Chordata</taxon>
        <taxon>Craniata</taxon>
        <taxon>Vertebrata</taxon>
        <taxon>Euteleostomi</taxon>
        <taxon>Archelosauria</taxon>
        <taxon>Archosauria</taxon>
        <taxon>Dinosauria</taxon>
        <taxon>Saurischia</taxon>
        <taxon>Theropoda</taxon>
        <taxon>Coelurosauria</taxon>
        <taxon>Aves</taxon>
        <taxon>Neognathae</taxon>
        <taxon>Neoaves</taxon>
        <taxon>Columbimorphae</taxon>
        <taxon>Columbiformes</taxon>
        <taxon>Columbidae</taxon>
        <taxon>Patagioenas</taxon>
    </lineage>
</organism>
<accession>A0A1V4J3M7</accession>
<evidence type="ECO:0000313" key="2">
    <source>
        <dbReference type="Proteomes" id="UP000190648"/>
    </source>
</evidence>
<dbReference type="AlphaFoldDB" id="A0A1V4J3M7"/>
<keyword evidence="2" id="KW-1185">Reference proteome</keyword>
<dbReference type="Proteomes" id="UP000190648">
    <property type="component" value="Unassembled WGS sequence"/>
</dbReference>
<name>A0A1V4J3M7_PATFA</name>
<dbReference type="EMBL" id="LSYS01009367">
    <property type="protein sequence ID" value="OPJ66821.1"/>
    <property type="molecule type" value="Genomic_DNA"/>
</dbReference>
<proteinExistence type="predicted"/>